<organism evidence="2 3">
    <name type="scientific">Riccia fluitans</name>
    <dbReference type="NCBI Taxonomy" id="41844"/>
    <lineage>
        <taxon>Eukaryota</taxon>
        <taxon>Viridiplantae</taxon>
        <taxon>Streptophyta</taxon>
        <taxon>Embryophyta</taxon>
        <taxon>Marchantiophyta</taxon>
        <taxon>Marchantiopsida</taxon>
        <taxon>Marchantiidae</taxon>
        <taxon>Marchantiales</taxon>
        <taxon>Ricciaceae</taxon>
        <taxon>Riccia</taxon>
    </lineage>
</organism>
<feature type="coiled-coil region" evidence="1">
    <location>
        <begin position="102"/>
        <end position="136"/>
    </location>
</feature>
<accession>A0ABD1ZMU9</accession>
<sequence>MEVNRIMAIHEASEEFQAVLESIAEPVLSEIPVATSSAPLEGPPVATTSTLLEEPQAMFRTPEVTPTGKEVGTDHGVAAPELSTQLEQTQLQLEKVRSGAAMEVVFANLDAVTQKLDEQEEKNYNLRKKIRALEKEVWTLRLEAY</sequence>
<comment type="caution">
    <text evidence="2">The sequence shown here is derived from an EMBL/GenBank/DDBJ whole genome shotgun (WGS) entry which is preliminary data.</text>
</comment>
<keyword evidence="3" id="KW-1185">Reference proteome</keyword>
<dbReference type="Proteomes" id="UP001605036">
    <property type="component" value="Unassembled WGS sequence"/>
</dbReference>
<evidence type="ECO:0000313" key="3">
    <source>
        <dbReference type="Proteomes" id="UP001605036"/>
    </source>
</evidence>
<evidence type="ECO:0000256" key="1">
    <source>
        <dbReference type="SAM" id="Coils"/>
    </source>
</evidence>
<dbReference type="AlphaFoldDB" id="A0ABD1ZMU9"/>
<name>A0ABD1ZMU9_9MARC</name>
<proteinExistence type="predicted"/>
<gene>
    <name evidence="2" type="ORF">R1flu_020139</name>
</gene>
<evidence type="ECO:0000313" key="2">
    <source>
        <dbReference type="EMBL" id="KAL2652011.1"/>
    </source>
</evidence>
<protein>
    <submittedName>
        <fullName evidence="2">Uncharacterized protein</fullName>
    </submittedName>
</protein>
<dbReference type="EMBL" id="JBHFFA010000001">
    <property type="protein sequence ID" value="KAL2652011.1"/>
    <property type="molecule type" value="Genomic_DNA"/>
</dbReference>
<keyword evidence="1" id="KW-0175">Coiled coil</keyword>
<reference evidence="2 3" key="1">
    <citation type="submission" date="2024-09" db="EMBL/GenBank/DDBJ databases">
        <title>Chromosome-scale assembly of Riccia fluitans.</title>
        <authorList>
            <person name="Paukszto L."/>
            <person name="Sawicki J."/>
            <person name="Karawczyk K."/>
            <person name="Piernik-Szablinska J."/>
            <person name="Szczecinska M."/>
            <person name="Mazdziarz M."/>
        </authorList>
    </citation>
    <scope>NUCLEOTIDE SEQUENCE [LARGE SCALE GENOMIC DNA]</scope>
    <source>
        <strain evidence="2">Rf_01</strain>
        <tissue evidence="2">Aerial parts of the thallus</tissue>
    </source>
</reference>